<evidence type="ECO:0000256" key="2">
    <source>
        <dbReference type="ARBA" id="ARBA00022692"/>
    </source>
</evidence>
<dbReference type="Pfam" id="PF20684">
    <property type="entry name" value="Fung_rhodopsin"/>
    <property type="match status" value="1"/>
</dbReference>
<evidence type="ECO:0000313" key="9">
    <source>
        <dbReference type="EMBL" id="RWA13848.1"/>
    </source>
</evidence>
<feature type="compositionally biased region" description="Polar residues" evidence="6">
    <location>
        <begin position="381"/>
        <end position="394"/>
    </location>
</feature>
<feature type="domain" description="Rhodopsin" evidence="8">
    <location>
        <begin position="43"/>
        <end position="285"/>
    </location>
</feature>
<evidence type="ECO:0000256" key="5">
    <source>
        <dbReference type="ARBA" id="ARBA00038359"/>
    </source>
</evidence>
<dbReference type="EMBL" id="RYZI01000018">
    <property type="protein sequence ID" value="RWA13848.1"/>
    <property type="molecule type" value="Genomic_DNA"/>
</dbReference>
<feature type="transmembrane region" description="Helical" evidence="7">
    <location>
        <begin position="217"/>
        <end position="238"/>
    </location>
</feature>
<sequence length="408" mass="44808">MGFLGARRPPQPDATKIPTPPLQAAALFINFFLPALALIAVALRLYARHMLRQLAIDDWFLLMALLFSLAMVVPFYFYIKLNYWGWRAVDVPEFDPSAGLWWFYLAQIFYNPVLALVKASVLILLLRLGGHKRTVRNVIYGLLTFNGLQAVAVFFVAIFQCIPIKANWDTAAKATATCINPVFHVIISSITLVTDLLVLIIPFWIFLGLKLPLAARIAIIGAFLTGLAVTIIGGVRLANVYKLFFVTSDPNDDPYYDIGLTLNALEINLAIVSGSVPGLRPIFRKWFPSLFGGGSHKYSNEPYRYKSDDRYGGGTGLRSGIRTGTESGLAHGHGGIGLKNLSRSDRAQHTEIRSVSPSGSEEEIMTSNGIMRTTDVQIHYTSETTSHPSGSRASSDYKVSGAAVPRGI</sequence>
<feature type="region of interest" description="Disordered" evidence="6">
    <location>
        <begin position="316"/>
        <end position="369"/>
    </location>
</feature>
<evidence type="ECO:0000259" key="8">
    <source>
        <dbReference type="Pfam" id="PF20684"/>
    </source>
</evidence>
<dbReference type="InterPro" id="IPR052337">
    <property type="entry name" value="SAT4-like"/>
</dbReference>
<gene>
    <name evidence="9" type="ORF">EKO27_g1238</name>
</gene>
<feature type="transmembrane region" description="Helical" evidence="7">
    <location>
        <begin position="59"/>
        <end position="79"/>
    </location>
</feature>
<feature type="compositionally biased region" description="Basic and acidic residues" evidence="6">
    <location>
        <begin position="342"/>
        <end position="352"/>
    </location>
</feature>
<organism evidence="9 10">
    <name type="scientific">Xylaria grammica</name>
    <dbReference type="NCBI Taxonomy" id="363999"/>
    <lineage>
        <taxon>Eukaryota</taxon>
        <taxon>Fungi</taxon>
        <taxon>Dikarya</taxon>
        <taxon>Ascomycota</taxon>
        <taxon>Pezizomycotina</taxon>
        <taxon>Sordariomycetes</taxon>
        <taxon>Xylariomycetidae</taxon>
        <taxon>Xylariales</taxon>
        <taxon>Xylariaceae</taxon>
        <taxon>Xylaria</taxon>
    </lineage>
</organism>
<feature type="transmembrane region" description="Helical" evidence="7">
    <location>
        <begin position="182"/>
        <end position="205"/>
    </location>
</feature>
<feature type="transmembrane region" description="Helical" evidence="7">
    <location>
        <begin position="25"/>
        <end position="47"/>
    </location>
</feature>
<comment type="subcellular location">
    <subcellularLocation>
        <location evidence="1">Membrane</location>
        <topology evidence="1">Multi-pass membrane protein</topology>
    </subcellularLocation>
</comment>
<comment type="caution">
    <text evidence="9">The sequence shown here is derived from an EMBL/GenBank/DDBJ whole genome shotgun (WGS) entry which is preliminary data.</text>
</comment>
<dbReference type="PANTHER" id="PTHR33048">
    <property type="entry name" value="PTH11-LIKE INTEGRAL MEMBRANE PROTEIN (AFU_ORTHOLOGUE AFUA_5G11245)"/>
    <property type="match status" value="1"/>
</dbReference>
<evidence type="ECO:0000256" key="4">
    <source>
        <dbReference type="ARBA" id="ARBA00023136"/>
    </source>
</evidence>
<keyword evidence="3 7" id="KW-1133">Transmembrane helix</keyword>
<keyword evidence="10" id="KW-1185">Reference proteome</keyword>
<feature type="transmembrane region" description="Helical" evidence="7">
    <location>
        <begin position="99"/>
        <end position="126"/>
    </location>
</feature>
<keyword evidence="4 7" id="KW-0472">Membrane</keyword>
<feature type="transmembrane region" description="Helical" evidence="7">
    <location>
        <begin position="138"/>
        <end position="162"/>
    </location>
</feature>
<evidence type="ECO:0000256" key="6">
    <source>
        <dbReference type="SAM" id="MobiDB-lite"/>
    </source>
</evidence>
<dbReference type="InterPro" id="IPR049326">
    <property type="entry name" value="Rhodopsin_dom_fungi"/>
</dbReference>
<keyword evidence="2 7" id="KW-0812">Transmembrane</keyword>
<dbReference type="STRING" id="363999.A0A439DHI5"/>
<name>A0A439DHI5_9PEZI</name>
<protein>
    <recommendedName>
        <fullName evidence="8">Rhodopsin domain-containing protein</fullName>
    </recommendedName>
</protein>
<dbReference type="Proteomes" id="UP000286045">
    <property type="component" value="Unassembled WGS sequence"/>
</dbReference>
<reference evidence="9 10" key="1">
    <citation type="submission" date="2018-12" db="EMBL/GenBank/DDBJ databases">
        <title>Draft genome sequence of Xylaria grammica IHI A82.</title>
        <authorList>
            <person name="Buettner E."/>
            <person name="Kellner H."/>
        </authorList>
    </citation>
    <scope>NUCLEOTIDE SEQUENCE [LARGE SCALE GENOMIC DNA]</scope>
    <source>
        <strain evidence="9 10">IHI A82</strain>
    </source>
</reference>
<feature type="region of interest" description="Disordered" evidence="6">
    <location>
        <begin position="381"/>
        <end position="408"/>
    </location>
</feature>
<comment type="similarity">
    <text evidence="5">Belongs to the SAT4 family.</text>
</comment>
<evidence type="ECO:0000256" key="1">
    <source>
        <dbReference type="ARBA" id="ARBA00004141"/>
    </source>
</evidence>
<evidence type="ECO:0000313" key="10">
    <source>
        <dbReference type="Proteomes" id="UP000286045"/>
    </source>
</evidence>
<evidence type="ECO:0000256" key="3">
    <source>
        <dbReference type="ARBA" id="ARBA00022989"/>
    </source>
</evidence>
<dbReference type="GO" id="GO:0016020">
    <property type="term" value="C:membrane"/>
    <property type="evidence" value="ECO:0007669"/>
    <property type="project" value="UniProtKB-SubCell"/>
</dbReference>
<dbReference type="PANTHER" id="PTHR33048:SF47">
    <property type="entry name" value="INTEGRAL MEMBRANE PROTEIN-RELATED"/>
    <property type="match status" value="1"/>
</dbReference>
<evidence type="ECO:0000256" key="7">
    <source>
        <dbReference type="SAM" id="Phobius"/>
    </source>
</evidence>
<dbReference type="AlphaFoldDB" id="A0A439DHI5"/>
<proteinExistence type="inferred from homology"/>
<accession>A0A439DHI5</accession>
<feature type="compositionally biased region" description="Polar residues" evidence="6">
    <location>
        <begin position="353"/>
        <end position="369"/>
    </location>
</feature>